<dbReference type="SUPFAM" id="SSF46955">
    <property type="entry name" value="Putative DNA-binding domain"/>
    <property type="match status" value="2"/>
</dbReference>
<comment type="caution">
    <text evidence="6">The sequence shown here is derived from an EMBL/GenBank/DDBJ whole genome shotgun (WGS) entry which is preliminary data.</text>
</comment>
<dbReference type="EMBL" id="JBHSMI010000013">
    <property type="protein sequence ID" value="MFC5402657.1"/>
    <property type="molecule type" value="Genomic_DNA"/>
</dbReference>
<dbReference type="PANTHER" id="PTHR30204:SF69">
    <property type="entry name" value="MERR-FAMILY TRANSCRIPTIONAL REGULATOR"/>
    <property type="match status" value="1"/>
</dbReference>
<dbReference type="InterPro" id="IPR000551">
    <property type="entry name" value="MerR-type_HTH_dom"/>
</dbReference>
<feature type="domain" description="HTH merR-type" evidence="5">
    <location>
        <begin position="5"/>
        <end position="54"/>
    </location>
</feature>
<proteinExistence type="predicted"/>
<dbReference type="SMART" id="SM00422">
    <property type="entry name" value="HTH_MERR"/>
    <property type="match status" value="2"/>
</dbReference>
<evidence type="ECO:0000256" key="4">
    <source>
        <dbReference type="ARBA" id="ARBA00023163"/>
    </source>
</evidence>
<dbReference type="RefSeq" id="WP_378131298.1">
    <property type="nucleotide sequence ID" value="NZ_JBHSMI010000013.1"/>
</dbReference>
<evidence type="ECO:0000313" key="6">
    <source>
        <dbReference type="EMBL" id="MFC5402657.1"/>
    </source>
</evidence>
<name>A0ABW0HS18_9BACL</name>
<evidence type="ECO:0000256" key="1">
    <source>
        <dbReference type="ARBA" id="ARBA00022491"/>
    </source>
</evidence>
<organism evidence="6 7">
    <name type="scientific">Cohnella soli</name>
    <dbReference type="NCBI Taxonomy" id="425005"/>
    <lineage>
        <taxon>Bacteria</taxon>
        <taxon>Bacillati</taxon>
        <taxon>Bacillota</taxon>
        <taxon>Bacilli</taxon>
        <taxon>Bacillales</taxon>
        <taxon>Paenibacillaceae</taxon>
        <taxon>Cohnella</taxon>
    </lineage>
</organism>
<dbReference type="InterPro" id="IPR047057">
    <property type="entry name" value="MerR_fam"/>
</dbReference>
<accession>A0ABW0HS18</accession>
<dbReference type="Proteomes" id="UP001596113">
    <property type="component" value="Unassembled WGS sequence"/>
</dbReference>
<dbReference type="PRINTS" id="PR00040">
    <property type="entry name" value="HTHMERR"/>
</dbReference>
<gene>
    <name evidence="6" type="ORF">ACFPOF_07885</name>
</gene>
<dbReference type="Gene3D" id="1.10.1660.10">
    <property type="match status" value="2"/>
</dbReference>
<protein>
    <submittedName>
        <fullName evidence="6">MerR family transcriptional regulator</fullName>
    </submittedName>
</protein>
<keyword evidence="2" id="KW-0805">Transcription regulation</keyword>
<keyword evidence="1" id="KW-0678">Repressor</keyword>
<dbReference type="Pfam" id="PF00376">
    <property type="entry name" value="MerR"/>
    <property type="match status" value="1"/>
</dbReference>
<keyword evidence="7" id="KW-1185">Reference proteome</keyword>
<evidence type="ECO:0000256" key="3">
    <source>
        <dbReference type="ARBA" id="ARBA00023125"/>
    </source>
</evidence>
<dbReference type="PANTHER" id="PTHR30204">
    <property type="entry name" value="REDOX-CYCLING DRUG-SENSING TRANSCRIPTIONAL ACTIVATOR SOXR"/>
    <property type="match status" value="1"/>
</dbReference>
<evidence type="ECO:0000256" key="2">
    <source>
        <dbReference type="ARBA" id="ARBA00023015"/>
    </source>
</evidence>
<reference evidence="7" key="1">
    <citation type="journal article" date="2019" name="Int. J. Syst. Evol. Microbiol.">
        <title>The Global Catalogue of Microorganisms (GCM) 10K type strain sequencing project: providing services to taxonomists for standard genome sequencing and annotation.</title>
        <authorList>
            <consortium name="The Broad Institute Genomics Platform"/>
            <consortium name="The Broad Institute Genome Sequencing Center for Infectious Disease"/>
            <person name="Wu L."/>
            <person name="Ma J."/>
        </authorList>
    </citation>
    <scope>NUCLEOTIDE SEQUENCE [LARGE SCALE GENOMIC DNA]</scope>
    <source>
        <strain evidence="7">CGMCC 1.18575</strain>
    </source>
</reference>
<keyword evidence="3" id="KW-0238">DNA-binding</keyword>
<feature type="domain" description="HTH merR-type" evidence="5">
    <location>
        <begin position="118"/>
        <end position="187"/>
    </location>
</feature>
<evidence type="ECO:0000313" key="7">
    <source>
        <dbReference type="Proteomes" id="UP001596113"/>
    </source>
</evidence>
<keyword evidence="4" id="KW-0804">Transcription</keyword>
<evidence type="ECO:0000259" key="5">
    <source>
        <dbReference type="PROSITE" id="PS50937"/>
    </source>
</evidence>
<dbReference type="Pfam" id="PF13411">
    <property type="entry name" value="MerR_1"/>
    <property type="match status" value="1"/>
</dbReference>
<dbReference type="PROSITE" id="PS00552">
    <property type="entry name" value="HTH_MERR_1"/>
    <property type="match status" value="1"/>
</dbReference>
<dbReference type="PROSITE" id="PS50937">
    <property type="entry name" value="HTH_MERR_2"/>
    <property type="match status" value="2"/>
</dbReference>
<dbReference type="InterPro" id="IPR009061">
    <property type="entry name" value="DNA-bd_dom_put_sf"/>
</dbReference>
<sequence length="256" mass="29341">MNGIEIAKKLNISTSALRHYESWGIVPKVERSANGYRIYTEEHEAYFQCIRALIPGFGAGFVREVMPRIMKGEKLEVLWLMNKTFVDLHLEKETVQKTAEMLDLKELANLPKRFDKELFTIGEVARIANISASSIRHWEKEGLIRPERHHESGFRVYSPANIRKVLIIRTVQKVAYSLDSVRNVLAELDKNNVSQAKEIVLESLQYIDQTLVERVRGASYLHSLLEKNSHSGLFPERAYGGMEQTDQKNAERCGNP</sequence>